<reference evidence="9" key="1">
    <citation type="submission" date="2017-09" db="EMBL/GenBank/DDBJ databases">
        <title>Depth-based differentiation of microbial function through sediment-hosted aquifers and enrichment of novel symbionts in the deep terrestrial subsurface.</title>
        <authorList>
            <person name="Probst A.J."/>
            <person name="Ladd B."/>
            <person name="Jarett J.K."/>
            <person name="Geller-Mcgrath D.E."/>
            <person name="Sieber C.M.K."/>
            <person name="Emerson J.B."/>
            <person name="Anantharaman K."/>
            <person name="Thomas B.C."/>
            <person name="Malmstrom R."/>
            <person name="Stieglmeier M."/>
            <person name="Klingl A."/>
            <person name="Woyke T."/>
            <person name="Ryan C.M."/>
            <person name="Banfield J.F."/>
        </authorList>
    </citation>
    <scope>NUCLEOTIDE SEQUENCE [LARGE SCALE GENOMIC DNA]</scope>
</reference>
<feature type="binding site" evidence="7">
    <location>
        <position position="109"/>
    </location>
    <ligand>
        <name>Zn(2+)</name>
        <dbReference type="ChEBI" id="CHEBI:29105"/>
        <note>catalytic</note>
    </ligand>
</feature>
<keyword evidence="6 7" id="KW-0862">Zinc</keyword>
<evidence type="ECO:0000313" key="8">
    <source>
        <dbReference type="EMBL" id="PIW76103.1"/>
    </source>
</evidence>
<dbReference type="PANTHER" id="PTHR46986:SF1">
    <property type="entry name" value="ENDORIBONUCLEASE YBEY, CHLOROPLASTIC"/>
    <property type="match status" value="1"/>
</dbReference>
<keyword evidence="3 7" id="KW-0479">Metal-binding</keyword>
<evidence type="ECO:0000256" key="3">
    <source>
        <dbReference type="ARBA" id="ARBA00022723"/>
    </source>
</evidence>
<evidence type="ECO:0000256" key="7">
    <source>
        <dbReference type="HAMAP-Rule" id="MF_00009"/>
    </source>
</evidence>
<keyword evidence="7" id="KW-0963">Cytoplasm</keyword>
<protein>
    <recommendedName>
        <fullName evidence="7">Endoribonuclease YbeY</fullName>
        <ecNumber evidence="7">3.1.-.-</ecNumber>
    </recommendedName>
</protein>
<name>A0A2M7IHU4_9BACT</name>
<evidence type="ECO:0000256" key="4">
    <source>
        <dbReference type="ARBA" id="ARBA00022759"/>
    </source>
</evidence>
<dbReference type="GO" id="GO:0006364">
    <property type="term" value="P:rRNA processing"/>
    <property type="evidence" value="ECO:0007669"/>
    <property type="project" value="UniProtKB-UniRule"/>
</dbReference>
<evidence type="ECO:0000256" key="5">
    <source>
        <dbReference type="ARBA" id="ARBA00022801"/>
    </source>
</evidence>
<dbReference type="HAMAP" id="MF_00009">
    <property type="entry name" value="Endoribonucl_YbeY"/>
    <property type="match status" value="1"/>
</dbReference>
<keyword evidence="5 7" id="KW-0378">Hydrolase</keyword>
<dbReference type="GO" id="GO:0008270">
    <property type="term" value="F:zinc ion binding"/>
    <property type="evidence" value="ECO:0007669"/>
    <property type="project" value="UniProtKB-UniRule"/>
</dbReference>
<dbReference type="EMBL" id="PFGY01000084">
    <property type="protein sequence ID" value="PIW76103.1"/>
    <property type="molecule type" value="Genomic_DNA"/>
</dbReference>
<dbReference type="InterPro" id="IPR023091">
    <property type="entry name" value="MetalPrtase_cat_dom_sf_prd"/>
</dbReference>
<dbReference type="Gene3D" id="3.40.390.30">
    <property type="entry name" value="Metalloproteases ('zincins'), catalytic domain"/>
    <property type="match status" value="1"/>
</dbReference>
<keyword evidence="7" id="KW-0690">Ribosome biogenesis</keyword>
<organism evidence="8 9">
    <name type="scientific">Candidatus Portnoybacteria bacterium CG_4_8_14_3_um_filter_40_10</name>
    <dbReference type="NCBI Taxonomy" id="1974801"/>
    <lineage>
        <taxon>Bacteria</taxon>
        <taxon>Candidatus Portnoyibacteriota</taxon>
    </lineage>
</organism>
<dbReference type="NCBIfam" id="TIGR00043">
    <property type="entry name" value="rRNA maturation RNase YbeY"/>
    <property type="match status" value="1"/>
</dbReference>
<feature type="binding site" evidence="7">
    <location>
        <position position="103"/>
    </location>
    <ligand>
        <name>Zn(2+)</name>
        <dbReference type="ChEBI" id="CHEBI:29105"/>
        <note>catalytic</note>
    </ligand>
</feature>
<gene>
    <name evidence="7 8" type="primary">ybeY</name>
    <name evidence="8" type="ORF">CO001_03125</name>
</gene>
<dbReference type="AlphaFoldDB" id="A0A2M7IHU4"/>
<comment type="cofactor">
    <cofactor evidence="7">
        <name>Zn(2+)</name>
        <dbReference type="ChEBI" id="CHEBI:29105"/>
    </cofactor>
    <text evidence="7">Binds 1 zinc ion.</text>
</comment>
<sequence>MISLTNLTNYRIDKDFLKNITDKAETAAGGKNLRQISLVFVNENKIKEINRRYRQKNEATDVLSFEGLNEIFICPAAVKRQAKKLKNPFRSELMRVLIHGILHLKGYRHKKSKKEAERMEGLEEKILQSINGRKKE</sequence>
<keyword evidence="2 7" id="KW-0540">Nuclease</keyword>
<feature type="binding site" evidence="7">
    <location>
        <position position="99"/>
    </location>
    <ligand>
        <name>Zn(2+)</name>
        <dbReference type="ChEBI" id="CHEBI:29105"/>
        <note>catalytic</note>
    </ligand>
</feature>
<accession>A0A2M7IHU4</accession>
<dbReference type="EC" id="3.1.-.-" evidence="7"/>
<dbReference type="Pfam" id="PF02130">
    <property type="entry name" value="YbeY"/>
    <property type="match status" value="1"/>
</dbReference>
<keyword evidence="4 7" id="KW-0255">Endonuclease</keyword>
<proteinExistence type="inferred from homology"/>
<dbReference type="Proteomes" id="UP000229561">
    <property type="component" value="Unassembled WGS sequence"/>
</dbReference>
<dbReference type="GO" id="GO:0004222">
    <property type="term" value="F:metalloendopeptidase activity"/>
    <property type="evidence" value="ECO:0007669"/>
    <property type="project" value="InterPro"/>
</dbReference>
<dbReference type="InterPro" id="IPR002036">
    <property type="entry name" value="YbeY"/>
</dbReference>
<evidence type="ECO:0000256" key="2">
    <source>
        <dbReference type="ARBA" id="ARBA00022722"/>
    </source>
</evidence>
<evidence type="ECO:0000313" key="9">
    <source>
        <dbReference type="Proteomes" id="UP000229561"/>
    </source>
</evidence>
<dbReference type="SUPFAM" id="SSF55486">
    <property type="entry name" value="Metalloproteases ('zincins'), catalytic domain"/>
    <property type="match status" value="1"/>
</dbReference>
<dbReference type="PANTHER" id="PTHR46986">
    <property type="entry name" value="ENDORIBONUCLEASE YBEY, CHLOROPLASTIC"/>
    <property type="match status" value="1"/>
</dbReference>
<comment type="caution">
    <text evidence="8">The sequence shown here is derived from an EMBL/GenBank/DDBJ whole genome shotgun (WGS) entry which is preliminary data.</text>
</comment>
<dbReference type="GO" id="GO:0004521">
    <property type="term" value="F:RNA endonuclease activity"/>
    <property type="evidence" value="ECO:0007669"/>
    <property type="project" value="UniProtKB-UniRule"/>
</dbReference>
<dbReference type="GO" id="GO:0005737">
    <property type="term" value="C:cytoplasm"/>
    <property type="evidence" value="ECO:0007669"/>
    <property type="project" value="UniProtKB-SubCell"/>
</dbReference>
<keyword evidence="7" id="KW-0698">rRNA processing</keyword>
<comment type="similarity">
    <text evidence="1 7">Belongs to the endoribonuclease YbeY family.</text>
</comment>
<evidence type="ECO:0000256" key="6">
    <source>
        <dbReference type="ARBA" id="ARBA00022833"/>
    </source>
</evidence>
<comment type="function">
    <text evidence="7">Single strand-specific metallo-endoribonuclease involved in late-stage 70S ribosome quality control and in maturation of the 3' terminus of the 16S rRNA.</text>
</comment>
<evidence type="ECO:0000256" key="1">
    <source>
        <dbReference type="ARBA" id="ARBA00010875"/>
    </source>
</evidence>
<comment type="subcellular location">
    <subcellularLocation>
        <location evidence="7">Cytoplasm</location>
    </subcellularLocation>
</comment>